<evidence type="ECO:0000313" key="2">
    <source>
        <dbReference type="Proteomes" id="UP000887159"/>
    </source>
</evidence>
<dbReference type="EMBL" id="BMAU01021103">
    <property type="protein sequence ID" value="GFX90662.1"/>
    <property type="molecule type" value="Genomic_DNA"/>
</dbReference>
<dbReference type="Proteomes" id="UP000887159">
    <property type="component" value="Unassembled WGS sequence"/>
</dbReference>
<dbReference type="AlphaFoldDB" id="A0A8X6V0E6"/>
<sequence length="94" mass="10870">MDLRSSRRVLKPRQFQETKENINVHSLLFRSYMLMRLEGSPLKLRHRLMDVSLSDPVLRLGGTFWTDWIISSGLLGSSVPEDGLFGSWVFWGNC</sequence>
<comment type="caution">
    <text evidence="1">The sequence shown here is derived from an EMBL/GenBank/DDBJ whole genome shotgun (WGS) entry which is preliminary data.</text>
</comment>
<organism evidence="1 2">
    <name type="scientific">Trichonephila clavipes</name>
    <name type="common">Golden silk orbweaver</name>
    <name type="synonym">Nephila clavipes</name>
    <dbReference type="NCBI Taxonomy" id="2585209"/>
    <lineage>
        <taxon>Eukaryota</taxon>
        <taxon>Metazoa</taxon>
        <taxon>Ecdysozoa</taxon>
        <taxon>Arthropoda</taxon>
        <taxon>Chelicerata</taxon>
        <taxon>Arachnida</taxon>
        <taxon>Araneae</taxon>
        <taxon>Araneomorphae</taxon>
        <taxon>Entelegynae</taxon>
        <taxon>Araneoidea</taxon>
        <taxon>Nephilidae</taxon>
        <taxon>Trichonephila</taxon>
    </lineage>
</organism>
<gene>
    <name evidence="1" type="ORF">TNCV_3194801</name>
</gene>
<evidence type="ECO:0000313" key="1">
    <source>
        <dbReference type="EMBL" id="GFX90662.1"/>
    </source>
</evidence>
<reference evidence="1" key="1">
    <citation type="submission" date="2020-08" db="EMBL/GenBank/DDBJ databases">
        <title>Multicomponent nature underlies the extraordinary mechanical properties of spider dragline silk.</title>
        <authorList>
            <person name="Kono N."/>
            <person name="Nakamura H."/>
            <person name="Mori M."/>
            <person name="Yoshida Y."/>
            <person name="Ohtoshi R."/>
            <person name="Malay A.D."/>
            <person name="Moran D.A.P."/>
            <person name="Tomita M."/>
            <person name="Numata K."/>
            <person name="Arakawa K."/>
        </authorList>
    </citation>
    <scope>NUCLEOTIDE SEQUENCE</scope>
</reference>
<name>A0A8X6V0E6_TRICX</name>
<keyword evidence="2" id="KW-1185">Reference proteome</keyword>
<proteinExistence type="predicted"/>
<protein>
    <submittedName>
        <fullName evidence="1">Uncharacterized protein</fullName>
    </submittedName>
</protein>
<accession>A0A8X6V0E6</accession>